<dbReference type="AlphaFoldDB" id="A0A371BD35"/>
<evidence type="ECO:0000313" key="3">
    <source>
        <dbReference type="Proteomes" id="UP000263993"/>
    </source>
</evidence>
<keyword evidence="1" id="KW-0732">Signal</keyword>
<dbReference type="EMBL" id="QRGO01000001">
    <property type="protein sequence ID" value="RDV05478.1"/>
    <property type="molecule type" value="Genomic_DNA"/>
</dbReference>
<proteinExistence type="predicted"/>
<keyword evidence="3" id="KW-1185">Reference proteome</keyword>
<reference evidence="3" key="1">
    <citation type="submission" date="2018-08" db="EMBL/GenBank/DDBJ databases">
        <authorList>
            <person name="Kim S.-J."/>
            <person name="Jung G.-Y."/>
        </authorList>
    </citation>
    <scope>NUCLEOTIDE SEQUENCE [LARGE SCALE GENOMIC DNA]</scope>
    <source>
        <strain evidence="3">GY_H</strain>
    </source>
</reference>
<evidence type="ECO:0000256" key="1">
    <source>
        <dbReference type="SAM" id="SignalP"/>
    </source>
</evidence>
<dbReference type="OrthoDB" id="977906at2"/>
<dbReference type="RefSeq" id="WP_115517501.1">
    <property type="nucleotide sequence ID" value="NZ_QRGO01000001.1"/>
</dbReference>
<feature type="signal peptide" evidence="1">
    <location>
        <begin position="1"/>
        <end position="24"/>
    </location>
</feature>
<accession>A0A371BD35</accession>
<protein>
    <submittedName>
        <fullName evidence="2">Uncharacterized protein</fullName>
    </submittedName>
</protein>
<dbReference type="Proteomes" id="UP000263993">
    <property type="component" value="Unassembled WGS sequence"/>
</dbReference>
<evidence type="ECO:0000313" key="2">
    <source>
        <dbReference type="EMBL" id="RDV05478.1"/>
    </source>
</evidence>
<name>A0A371BD35_9BRAD</name>
<comment type="caution">
    <text evidence="2">The sequence shown here is derived from an EMBL/GenBank/DDBJ whole genome shotgun (WGS) entry which is preliminary data.</text>
</comment>
<organism evidence="2 3">
    <name type="scientific">Undibacter mobilis</name>
    <dbReference type="NCBI Taxonomy" id="2292256"/>
    <lineage>
        <taxon>Bacteria</taxon>
        <taxon>Pseudomonadati</taxon>
        <taxon>Pseudomonadota</taxon>
        <taxon>Alphaproteobacteria</taxon>
        <taxon>Hyphomicrobiales</taxon>
        <taxon>Nitrobacteraceae</taxon>
        <taxon>Undibacter</taxon>
    </lineage>
</organism>
<gene>
    <name evidence="2" type="ORF">DXH78_13395</name>
</gene>
<feature type="chain" id="PRO_5016760952" evidence="1">
    <location>
        <begin position="25"/>
        <end position="362"/>
    </location>
</feature>
<sequence>MNRIALVAALVSGLLGVIVTPARSDDVTQADTARFLAGMPPSAGSPLEALTKSGHWRSHAKAMDTAFATVEKNTLSKIRVWSRDNVKSPQPTLLYMFGGPDFLFANAFFPDASTYLLVGLEPAGDIPDLMRMQRRGEVAGLGRLESSMRTLLAVSFFITKDMREDLGGSNLQGTIPIIYIFLARSGMEVRDASLVMIDDNGEVKPDDKKGKTSARGVKITFAGLDGRLRTFYYFTTDLANGGVQRGGFLKFAGKLGPADAFHKSASYLMHKDNFSQIRSFVLSQTKTIVQDDSGIPLRYFDQKVWDLYPFGKYHEPLEIFPEGRQSKIAREVFGKAAKIDFGLGYRWRTGESNLLMAVKKPQ</sequence>